<keyword evidence="8 11" id="KW-0812">Transmembrane</keyword>
<name>A0A853I6J8_9GAMM</name>
<evidence type="ECO:0000259" key="13">
    <source>
        <dbReference type="PROSITE" id="PS50928"/>
    </source>
</evidence>
<dbReference type="RefSeq" id="WP_180569294.1">
    <property type="nucleotide sequence ID" value="NZ_JACCKB010000023.1"/>
</dbReference>
<gene>
    <name evidence="14" type="primary">modB</name>
    <name evidence="14" type="ORF">H0A36_14735</name>
</gene>
<keyword evidence="5" id="KW-1003">Cell membrane</keyword>
<comment type="subcellular location">
    <subcellularLocation>
        <location evidence="2 12">Cell inner membrane</location>
        <topology evidence="2 12">Multi-pass membrane protein</topology>
    </subcellularLocation>
    <subcellularLocation>
        <location evidence="11">Cell membrane</location>
        <topology evidence="11">Multi-pass membrane protein</topology>
    </subcellularLocation>
</comment>
<dbReference type="Proteomes" id="UP000569732">
    <property type="component" value="Unassembled WGS sequence"/>
</dbReference>
<dbReference type="CDD" id="cd06261">
    <property type="entry name" value="TM_PBP2"/>
    <property type="match status" value="1"/>
</dbReference>
<accession>A0A853I6J8</accession>
<proteinExistence type="inferred from homology"/>
<keyword evidence="4 11" id="KW-0813">Transport</keyword>
<comment type="caution">
    <text evidence="14">The sequence shown here is derived from an EMBL/GenBank/DDBJ whole genome shotgun (WGS) entry which is preliminary data.</text>
</comment>
<keyword evidence="7 12" id="KW-0997">Cell inner membrane</keyword>
<dbReference type="Pfam" id="PF00528">
    <property type="entry name" value="BPD_transp_1"/>
    <property type="match status" value="1"/>
</dbReference>
<feature type="transmembrane region" description="Helical" evidence="11">
    <location>
        <begin position="150"/>
        <end position="172"/>
    </location>
</feature>
<evidence type="ECO:0000256" key="10">
    <source>
        <dbReference type="ARBA" id="ARBA00023136"/>
    </source>
</evidence>
<dbReference type="InterPro" id="IPR011867">
    <property type="entry name" value="ModB_ABC"/>
</dbReference>
<dbReference type="GO" id="GO:0005886">
    <property type="term" value="C:plasma membrane"/>
    <property type="evidence" value="ECO:0007669"/>
    <property type="project" value="UniProtKB-SubCell"/>
</dbReference>
<evidence type="ECO:0000313" key="15">
    <source>
        <dbReference type="Proteomes" id="UP000569732"/>
    </source>
</evidence>
<feature type="transmembrane region" description="Helical" evidence="11">
    <location>
        <begin position="50"/>
        <end position="71"/>
    </location>
</feature>
<organism evidence="14 15">
    <name type="scientific">Spartinivicinus marinus</name>
    <dbReference type="NCBI Taxonomy" id="2994442"/>
    <lineage>
        <taxon>Bacteria</taxon>
        <taxon>Pseudomonadati</taxon>
        <taxon>Pseudomonadota</taxon>
        <taxon>Gammaproteobacteria</taxon>
        <taxon>Oceanospirillales</taxon>
        <taxon>Zooshikellaceae</taxon>
        <taxon>Spartinivicinus</taxon>
    </lineage>
</organism>
<dbReference type="PROSITE" id="PS50928">
    <property type="entry name" value="ABC_TM1"/>
    <property type="match status" value="1"/>
</dbReference>
<evidence type="ECO:0000256" key="3">
    <source>
        <dbReference type="ARBA" id="ARBA00007069"/>
    </source>
</evidence>
<evidence type="ECO:0000256" key="4">
    <source>
        <dbReference type="ARBA" id="ARBA00022448"/>
    </source>
</evidence>
<comment type="similarity">
    <text evidence="3 12">Belongs to the binding-protein-dependent transport system permease family. CysTW subfamily.</text>
</comment>
<evidence type="ECO:0000256" key="1">
    <source>
        <dbReference type="ARBA" id="ARBA00002949"/>
    </source>
</evidence>
<dbReference type="SUPFAM" id="SSF161098">
    <property type="entry name" value="MetI-like"/>
    <property type="match status" value="1"/>
</dbReference>
<evidence type="ECO:0000256" key="9">
    <source>
        <dbReference type="ARBA" id="ARBA00022989"/>
    </source>
</evidence>
<evidence type="ECO:0000256" key="12">
    <source>
        <dbReference type="RuleBase" id="RU365097"/>
    </source>
</evidence>
<dbReference type="PANTHER" id="PTHR30183">
    <property type="entry name" value="MOLYBDENUM TRANSPORT SYSTEM PERMEASE PROTEIN MODB"/>
    <property type="match status" value="1"/>
</dbReference>
<keyword evidence="6 12" id="KW-0500">Molybdenum</keyword>
<evidence type="ECO:0000313" key="14">
    <source>
        <dbReference type="EMBL" id="NYZ67272.1"/>
    </source>
</evidence>
<dbReference type="Gene3D" id="1.10.3720.10">
    <property type="entry name" value="MetI-like"/>
    <property type="match status" value="1"/>
</dbReference>
<evidence type="ECO:0000256" key="8">
    <source>
        <dbReference type="ARBA" id="ARBA00022692"/>
    </source>
</evidence>
<sequence>MDVLTEQDWLAIKLTLQLALVTTIILLLIGPVIAWWLAHGRSRVRNMIEALVAMPLILPPTVLGFYLLIAFSPNSFIGNFWLQLTGSSLTFTFQGLVIGSVLYSLPFMVQPLQAAFNQLDIKLLQAASSMGANRWDQFFNLIIPLTKRSFLIATSMAFAHTVGEFGVVLMIGGNIPGETQVLSIALFDHVESLNYQQAHWLAGILLVFSFLLLWLLYSLQRNNQAANSPTAHAKL</sequence>
<dbReference type="InterPro" id="IPR000515">
    <property type="entry name" value="MetI-like"/>
</dbReference>
<reference evidence="14 15" key="1">
    <citation type="submission" date="2020-07" db="EMBL/GenBank/DDBJ databases">
        <title>Endozoicomonas sp. nov., isolated from sediment.</title>
        <authorList>
            <person name="Gu T."/>
        </authorList>
    </citation>
    <scope>NUCLEOTIDE SEQUENCE [LARGE SCALE GENOMIC DNA]</scope>
    <source>
        <strain evidence="14 15">SM1973</strain>
    </source>
</reference>
<feature type="transmembrane region" description="Helical" evidence="11">
    <location>
        <begin position="198"/>
        <end position="217"/>
    </location>
</feature>
<dbReference type="NCBIfam" id="TIGR02141">
    <property type="entry name" value="modB_ABC"/>
    <property type="match status" value="1"/>
</dbReference>
<dbReference type="PANTHER" id="PTHR30183:SF8">
    <property type="entry name" value="MOLYBDENUM TRANSPORT SYSTEM PERMEASE"/>
    <property type="match status" value="1"/>
</dbReference>
<dbReference type="GO" id="GO:0015098">
    <property type="term" value="F:molybdate ion transmembrane transporter activity"/>
    <property type="evidence" value="ECO:0007669"/>
    <property type="project" value="UniProtKB-UniRule"/>
</dbReference>
<evidence type="ECO:0000256" key="2">
    <source>
        <dbReference type="ARBA" id="ARBA00004429"/>
    </source>
</evidence>
<protein>
    <recommendedName>
        <fullName evidence="12">Molybdenum transport system permease</fullName>
    </recommendedName>
</protein>
<dbReference type="AlphaFoldDB" id="A0A853I6J8"/>
<keyword evidence="10 11" id="KW-0472">Membrane</keyword>
<keyword evidence="9 11" id="KW-1133">Transmembrane helix</keyword>
<dbReference type="FunFam" id="1.10.3720.10:FF:000054">
    <property type="entry name" value="Molybdenum transport system permease"/>
    <property type="match status" value="1"/>
</dbReference>
<evidence type="ECO:0000256" key="7">
    <source>
        <dbReference type="ARBA" id="ARBA00022519"/>
    </source>
</evidence>
<feature type="transmembrane region" description="Helical" evidence="11">
    <location>
        <begin position="16"/>
        <end position="38"/>
    </location>
</feature>
<evidence type="ECO:0000256" key="11">
    <source>
        <dbReference type="RuleBase" id="RU363032"/>
    </source>
</evidence>
<keyword evidence="15" id="KW-1185">Reference proteome</keyword>
<evidence type="ECO:0000256" key="6">
    <source>
        <dbReference type="ARBA" id="ARBA00022505"/>
    </source>
</evidence>
<dbReference type="EMBL" id="JACCKB010000023">
    <property type="protein sequence ID" value="NYZ67272.1"/>
    <property type="molecule type" value="Genomic_DNA"/>
</dbReference>
<feature type="domain" description="ABC transmembrane type-1" evidence="13">
    <location>
        <begin position="12"/>
        <end position="217"/>
    </location>
</feature>
<dbReference type="InterPro" id="IPR035906">
    <property type="entry name" value="MetI-like_sf"/>
</dbReference>
<evidence type="ECO:0000256" key="5">
    <source>
        <dbReference type="ARBA" id="ARBA00022475"/>
    </source>
</evidence>
<feature type="transmembrane region" description="Helical" evidence="11">
    <location>
        <begin position="91"/>
        <end position="109"/>
    </location>
</feature>
<comment type="function">
    <text evidence="1 12">Part of the binding-protein-dependent transport system for molybdenum; probably responsible for the translocation of the substrate across the membrane.</text>
</comment>